<dbReference type="PANTHER" id="PTHR40055:SF1">
    <property type="entry name" value="TRANSCRIPTIONAL REGULATOR YGIV-RELATED"/>
    <property type="match status" value="1"/>
</dbReference>
<dbReference type="InterPro" id="IPR010499">
    <property type="entry name" value="AraC_E-bd"/>
</dbReference>
<organism evidence="2 3">
    <name type="scientific">Heterostelium pallidum (strain ATCC 26659 / Pp 5 / PN500)</name>
    <name type="common">Cellular slime mold</name>
    <name type="synonym">Polysphondylium pallidum</name>
    <dbReference type="NCBI Taxonomy" id="670386"/>
    <lineage>
        <taxon>Eukaryota</taxon>
        <taxon>Amoebozoa</taxon>
        <taxon>Evosea</taxon>
        <taxon>Eumycetozoa</taxon>
        <taxon>Dictyostelia</taxon>
        <taxon>Acytosteliales</taxon>
        <taxon>Acytosteliaceae</taxon>
        <taxon>Heterostelium</taxon>
    </lineage>
</organism>
<keyword evidence="3" id="KW-1185">Reference proteome</keyword>
<gene>
    <name evidence="2" type="ORF">PPL_10903</name>
</gene>
<feature type="domain" description="AraC effector-binding" evidence="1">
    <location>
        <begin position="2"/>
        <end position="158"/>
    </location>
</feature>
<proteinExistence type="predicted"/>
<dbReference type="PANTHER" id="PTHR40055">
    <property type="entry name" value="TRANSCRIPTIONAL REGULATOR YGIV-RELATED"/>
    <property type="match status" value="1"/>
</dbReference>
<accession>D3BSD6</accession>
<dbReference type="InterPro" id="IPR029442">
    <property type="entry name" value="GyrI-like"/>
</dbReference>
<dbReference type="InterPro" id="IPR011256">
    <property type="entry name" value="Reg_factor_effector_dom_sf"/>
</dbReference>
<reference evidence="2 3" key="1">
    <citation type="journal article" date="2011" name="Genome Res.">
        <title>Phylogeny-wide analysis of social amoeba genomes highlights ancient origins for complex intercellular communication.</title>
        <authorList>
            <person name="Heidel A.J."/>
            <person name="Lawal H.M."/>
            <person name="Felder M."/>
            <person name="Schilde C."/>
            <person name="Helps N.R."/>
            <person name="Tunggal B."/>
            <person name="Rivero F."/>
            <person name="John U."/>
            <person name="Schleicher M."/>
            <person name="Eichinger L."/>
            <person name="Platzer M."/>
            <person name="Noegel A.A."/>
            <person name="Schaap P."/>
            <person name="Gloeckner G."/>
        </authorList>
    </citation>
    <scope>NUCLEOTIDE SEQUENCE [LARGE SCALE GENOMIC DNA]</scope>
    <source>
        <strain evidence="3">ATCC 26659 / Pp 5 / PN500</strain>
    </source>
</reference>
<dbReference type="Proteomes" id="UP000001396">
    <property type="component" value="Unassembled WGS sequence"/>
</dbReference>
<name>D3BSD6_HETP5</name>
<protein>
    <recommendedName>
        <fullName evidence="1">AraC effector-binding domain-containing protein</fullName>
    </recommendedName>
</protein>
<dbReference type="RefSeq" id="XP_020427776.1">
    <property type="nucleotide sequence ID" value="XM_020581665.1"/>
</dbReference>
<dbReference type="InParanoid" id="D3BSD6"/>
<evidence type="ECO:0000259" key="1">
    <source>
        <dbReference type="SMART" id="SM00871"/>
    </source>
</evidence>
<sequence>MSEIEIQFVKSRDSIGIHGVGPYDTTFKRTVCDMFKFIEEKNVVYEKFIGYFYDNPCEVAPDQCRSVASILITKEQLAALNLSGQEQVKHIVWEEGEYAVMLYKGPYENLNRQYQTIFEEIVKINRIPSEYPSVEVYLNDCGVTPPSELLTQIYVKLEPISK</sequence>
<dbReference type="EMBL" id="ADBJ01000052">
    <property type="protein sequence ID" value="EFA75642.1"/>
    <property type="molecule type" value="Genomic_DNA"/>
</dbReference>
<dbReference type="InterPro" id="IPR050908">
    <property type="entry name" value="SmbC-like"/>
</dbReference>
<comment type="caution">
    <text evidence="2">The sequence shown here is derived from an EMBL/GenBank/DDBJ whole genome shotgun (WGS) entry which is preliminary data.</text>
</comment>
<dbReference type="SUPFAM" id="SSF55136">
    <property type="entry name" value="Probable bacterial effector-binding domain"/>
    <property type="match status" value="1"/>
</dbReference>
<evidence type="ECO:0000313" key="2">
    <source>
        <dbReference type="EMBL" id="EFA75642.1"/>
    </source>
</evidence>
<dbReference type="AlphaFoldDB" id="D3BSD6"/>
<dbReference type="Pfam" id="PF06445">
    <property type="entry name" value="GyrI-like"/>
    <property type="match status" value="1"/>
</dbReference>
<dbReference type="GeneID" id="31366372"/>
<dbReference type="Gene3D" id="3.20.80.10">
    <property type="entry name" value="Regulatory factor, effector binding domain"/>
    <property type="match status" value="1"/>
</dbReference>
<dbReference type="SMART" id="SM00871">
    <property type="entry name" value="AraC_E_bind"/>
    <property type="match status" value="1"/>
</dbReference>
<evidence type="ECO:0000313" key="3">
    <source>
        <dbReference type="Proteomes" id="UP000001396"/>
    </source>
</evidence>